<feature type="region of interest" description="Disordered" evidence="4">
    <location>
        <begin position="212"/>
        <end position="715"/>
    </location>
</feature>
<feature type="compositionally biased region" description="Polar residues" evidence="4">
    <location>
        <begin position="9"/>
        <end position="21"/>
    </location>
</feature>
<protein>
    <recommendedName>
        <fullName evidence="5">RanBP2-type domain-containing protein</fullName>
    </recommendedName>
</protein>
<feature type="compositionally biased region" description="Basic and acidic residues" evidence="4">
    <location>
        <begin position="447"/>
        <end position="484"/>
    </location>
</feature>
<feature type="domain" description="RanBP2-type" evidence="5">
    <location>
        <begin position="868"/>
        <end position="893"/>
    </location>
</feature>
<evidence type="ECO:0000256" key="4">
    <source>
        <dbReference type="SAM" id="MobiDB-lite"/>
    </source>
</evidence>
<feature type="compositionally biased region" description="Acidic residues" evidence="4">
    <location>
        <begin position="557"/>
        <end position="572"/>
    </location>
</feature>
<evidence type="ECO:0000256" key="2">
    <source>
        <dbReference type="ARBA" id="ARBA00022771"/>
    </source>
</evidence>
<dbReference type="VEuPathDB" id="FungiDB:BD410DRAFT_827467"/>
<keyword evidence="3" id="KW-0862">Zinc</keyword>
<organism evidence="6 7">
    <name type="scientific">Rickenella mellea</name>
    <dbReference type="NCBI Taxonomy" id="50990"/>
    <lineage>
        <taxon>Eukaryota</taxon>
        <taxon>Fungi</taxon>
        <taxon>Dikarya</taxon>
        <taxon>Basidiomycota</taxon>
        <taxon>Agaricomycotina</taxon>
        <taxon>Agaricomycetes</taxon>
        <taxon>Hymenochaetales</taxon>
        <taxon>Rickenellaceae</taxon>
        <taxon>Rickenella</taxon>
    </lineage>
</organism>
<keyword evidence="1" id="KW-0479">Metal-binding</keyword>
<keyword evidence="2" id="KW-0863">Zinc-finger</keyword>
<feature type="domain" description="RanBP2-type" evidence="5">
    <location>
        <begin position="1004"/>
        <end position="1029"/>
    </location>
</feature>
<feature type="compositionally biased region" description="Low complexity" evidence="4">
    <location>
        <begin position="646"/>
        <end position="678"/>
    </location>
</feature>
<feature type="compositionally biased region" description="Low complexity" evidence="4">
    <location>
        <begin position="164"/>
        <end position="175"/>
    </location>
</feature>
<dbReference type="Gene3D" id="4.10.1060.10">
    <property type="entry name" value="Zinc finger, RanBP2-type"/>
    <property type="match status" value="1"/>
</dbReference>
<feature type="compositionally biased region" description="Polar residues" evidence="4">
    <location>
        <begin position="291"/>
        <end position="307"/>
    </location>
</feature>
<feature type="compositionally biased region" description="Acidic residues" evidence="4">
    <location>
        <begin position="597"/>
        <end position="606"/>
    </location>
</feature>
<dbReference type="Proteomes" id="UP000294933">
    <property type="component" value="Unassembled WGS sequence"/>
</dbReference>
<feature type="compositionally biased region" description="Low complexity" evidence="4">
    <location>
        <begin position="183"/>
        <end position="194"/>
    </location>
</feature>
<gene>
    <name evidence="6" type="ORF">BD410DRAFT_827467</name>
</gene>
<feature type="compositionally biased region" description="Low complexity" evidence="4">
    <location>
        <begin position="535"/>
        <end position="555"/>
    </location>
</feature>
<dbReference type="OrthoDB" id="79830at2759"/>
<dbReference type="SMART" id="SM00547">
    <property type="entry name" value="ZnF_RBZ"/>
    <property type="match status" value="2"/>
</dbReference>
<feature type="region of interest" description="Disordered" evidence="4">
    <location>
        <begin position="157"/>
        <end position="194"/>
    </location>
</feature>
<name>A0A4Y7Q9Q7_9AGAM</name>
<proteinExistence type="predicted"/>
<feature type="compositionally biased region" description="Polar residues" evidence="4">
    <location>
        <begin position="509"/>
        <end position="522"/>
    </location>
</feature>
<dbReference type="AlphaFoldDB" id="A0A4Y7Q9Q7"/>
<reference evidence="6 7" key="1">
    <citation type="submission" date="2018-06" db="EMBL/GenBank/DDBJ databases">
        <title>A transcriptomic atlas of mushroom development highlights an independent origin of complex multicellularity.</title>
        <authorList>
            <consortium name="DOE Joint Genome Institute"/>
            <person name="Krizsan K."/>
            <person name="Almasi E."/>
            <person name="Merenyi Z."/>
            <person name="Sahu N."/>
            <person name="Viragh M."/>
            <person name="Koszo T."/>
            <person name="Mondo S."/>
            <person name="Kiss B."/>
            <person name="Balint B."/>
            <person name="Kues U."/>
            <person name="Barry K."/>
            <person name="Hegedus J.C."/>
            <person name="Henrissat B."/>
            <person name="Johnson J."/>
            <person name="Lipzen A."/>
            <person name="Ohm R."/>
            <person name="Nagy I."/>
            <person name="Pangilinan J."/>
            <person name="Yan J."/>
            <person name="Xiong Y."/>
            <person name="Grigoriev I.V."/>
            <person name="Hibbett D.S."/>
            <person name="Nagy L.G."/>
        </authorList>
    </citation>
    <scope>NUCLEOTIDE SEQUENCE [LARGE SCALE GENOMIC DNA]</scope>
    <source>
        <strain evidence="6 7">SZMC22713</strain>
    </source>
</reference>
<evidence type="ECO:0000313" key="6">
    <source>
        <dbReference type="EMBL" id="TDL24031.1"/>
    </source>
</evidence>
<evidence type="ECO:0000256" key="1">
    <source>
        <dbReference type="ARBA" id="ARBA00022723"/>
    </source>
</evidence>
<feature type="compositionally biased region" description="Low complexity" evidence="4">
    <location>
        <begin position="244"/>
        <end position="275"/>
    </location>
</feature>
<evidence type="ECO:0000313" key="7">
    <source>
        <dbReference type="Proteomes" id="UP000294933"/>
    </source>
</evidence>
<feature type="compositionally biased region" description="Low complexity" evidence="4">
    <location>
        <begin position="22"/>
        <end position="36"/>
    </location>
</feature>
<feature type="compositionally biased region" description="Low complexity" evidence="4">
    <location>
        <begin position="366"/>
        <end position="391"/>
    </location>
</feature>
<evidence type="ECO:0000256" key="3">
    <source>
        <dbReference type="ARBA" id="ARBA00022833"/>
    </source>
</evidence>
<feature type="region of interest" description="Disordered" evidence="4">
    <location>
        <begin position="51"/>
        <end position="103"/>
    </location>
</feature>
<dbReference type="InterPro" id="IPR001876">
    <property type="entry name" value="Znf_RanBP2"/>
</dbReference>
<feature type="region of interest" description="Disordered" evidence="4">
    <location>
        <begin position="1"/>
        <end position="36"/>
    </location>
</feature>
<keyword evidence="7" id="KW-1185">Reference proteome</keyword>
<evidence type="ECO:0000259" key="5">
    <source>
        <dbReference type="SMART" id="SM00547"/>
    </source>
</evidence>
<sequence length="1031" mass="108292">MSAIRRTISRSIWRNANSSPYSRPATPSRAPTTTESAWSVLGYIHDLFITRRTKSPSPSEDEEVLDDPMQIREEEPDSPTQQATPPITPPQPTHEDPQTPTTSASVFDTHALALNTTPSKHQELVTQYLLDKEREGKSLNSVEVEGLIALLNKAKDDEVEPEQFRFSTTPTTPTRSPQPPVASGSIFSFSPTSSHTKKPISLAISSSLPTFTNASASTSTSSPRKVLTRNPNGEYRWIGGGSARRGSPARGRSASPAKSQHSHSLILTTTTSSKSADTKRRRVGADRESSVAESSGPRSGSLPSASGVNGVANAINSNSGVGVGGNGKDPVTPTPKSQFARPLRPSLNPRTTAAPAHPSPLRQSFAPASNPSTPGSSPSSSVGASPRRSGGQTTTTRAADVLSEIIEKVDRDTPKRVAQVANPYQTASPVKPVVKVKEVRRRTRAQVKRDGEGKEVKEGKEGKDVKGKGREDMEVDKRRDEEMPSPRAIIEATVPKGAKRSRPPAGLAKSTSQESSNGSPSLRRSARLTSPSPEPESNPAAANNNNKNRKAFSAFTVEEDDEGEEEDGDEDVSPTKRQRKVNGVVDLDGRGKSLEVVEIDDGDVDMDAAKGYTKPSEVVEPRETSSTPPPAQHTREEEREQPTSVFTSHSSPSPFATTTTTTAIATTATAKSPTTSAFGSFPLKSSAPKEPSKLRASYTAVEDEDTSGTSTPAATDINIDVDVPLKEKETNAPTPKVNGFAFATTTKDPMEAAKALPVSALPTFAFAFEFAGTLKDVNNVMGKARDAAKLVPVKELPSFDLTKPVPVSVPEPRKTVPVAGTSMFPSPYPSPGLSTSAAVGAGVPKAEIKAFDFGAAGMKPPTKSTGGKTWKCSTCDLTNPDSAQEKCTVCETPRPGGVSSSASGSASTPSAAPSPFAAFGGFGSAGAGGGTGMGTFKKVDWSAMGVPSQVNGAGAGSESSFTSASSTSVSVFATPTPTPAATSTPVKAFDWVAAGLAPKVTTGNEWKCKMCDLQNAESVTEKCQYCEAPKE</sequence>
<accession>A0A4Y7Q9Q7</accession>
<feature type="compositionally biased region" description="Basic and acidic residues" evidence="4">
    <location>
        <begin position="405"/>
        <end position="415"/>
    </location>
</feature>
<dbReference type="GO" id="GO:0008270">
    <property type="term" value="F:zinc ion binding"/>
    <property type="evidence" value="ECO:0007669"/>
    <property type="project" value="UniProtKB-KW"/>
</dbReference>
<dbReference type="EMBL" id="ML170168">
    <property type="protein sequence ID" value="TDL24031.1"/>
    <property type="molecule type" value="Genomic_DNA"/>
</dbReference>